<feature type="transmembrane region" description="Helical" evidence="1">
    <location>
        <begin position="6"/>
        <end position="22"/>
    </location>
</feature>
<keyword evidence="1" id="KW-0812">Transmembrane</keyword>
<dbReference type="Proteomes" id="UP001172055">
    <property type="component" value="Unassembled WGS sequence"/>
</dbReference>
<dbReference type="EMBL" id="JAUJWV010000003">
    <property type="protein sequence ID" value="MDN7243214.1"/>
    <property type="molecule type" value="Genomic_DNA"/>
</dbReference>
<gene>
    <name evidence="2" type="ORF">QWY14_15525</name>
</gene>
<reference evidence="2 3" key="1">
    <citation type="submission" date="2023-06" db="EMBL/GenBank/DDBJ databases">
        <title>Novel species in genus Planococcus.</title>
        <authorList>
            <person name="Ning S."/>
        </authorList>
    </citation>
    <scope>NUCLEOTIDE SEQUENCE [LARGE SCALE GENOMIC DNA]</scope>
    <source>
        <strain evidence="2 3">N028</strain>
    </source>
</reference>
<keyword evidence="1" id="KW-1133">Transmembrane helix</keyword>
<keyword evidence="3" id="KW-1185">Reference proteome</keyword>
<keyword evidence="1" id="KW-0472">Membrane</keyword>
<comment type="caution">
    <text evidence="2">The sequence shown here is derived from an EMBL/GenBank/DDBJ whole genome shotgun (WGS) entry which is preliminary data.</text>
</comment>
<protein>
    <recommendedName>
        <fullName evidence="4">Phospholipid phosphatase</fullName>
    </recommendedName>
</protein>
<organism evidence="2 3">
    <name type="scientific">Planococcus shixiaomingii</name>
    <dbReference type="NCBI Taxonomy" id="3058393"/>
    <lineage>
        <taxon>Bacteria</taxon>
        <taxon>Bacillati</taxon>
        <taxon>Bacillota</taxon>
        <taxon>Bacilli</taxon>
        <taxon>Bacillales</taxon>
        <taxon>Caryophanaceae</taxon>
        <taxon>Planococcus</taxon>
    </lineage>
</organism>
<feature type="transmembrane region" description="Helical" evidence="1">
    <location>
        <begin position="97"/>
        <end position="116"/>
    </location>
</feature>
<evidence type="ECO:0000256" key="1">
    <source>
        <dbReference type="SAM" id="Phobius"/>
    </source>
</evidence>
<feature type="transmembrane region" description="Helical" evidence="1">
    <location>
        <begin position="145"/>
        <end position="162"/>
    </location>
</feature>
<evidence type="ECO:0000313" key="2">
    <source>
        <dbReference type="EMBL" id="MDN7243214.1"/>
    </source>
</evidence>
<evidence type="ECO:0008006" key="4">
    <source>
        <dbReference type="Google" id="ProtNLM"/>
    </source>
</evidence>
<feature type="transmembrane region" description="Helical" evidence="1">
    <location>
        <begin position="67"/>
        <end position="85"/>
    </location>
</feature>
<accession>A0ABT8N648</accession>
<dbReference type="RefSeq" id="WP_301724737.1">
    <property type="nucleotide sequence ID" value="NZ_JAUJWV010000003.1"/>
</dbReference>
<sequence>MDTILYFFFAAAYLALLVWGMWRQKTWNAMSVVFLVILGLIYDNSIIALGKFIGEGALLENLSVPRFWIHAFLTPLLVMFSWRALSRAGVNWAKQKAVIVGAVLYTLALIGIEFIFETVNLNLASTREYGVLRYVSVETATGPPIMVLMLTVALMFSGAVLWKKAAWKWMLIGSAVMVIGSAIPLPLDSSAATNAFELFLLTTLVWTKIHLESTKIRR</sequence>
<evidence type="ECO:0000313" key="3">
    <source>
        <dbReference type="Proteomes" id="UP001172055"/>
    </source>
</evidence>
<proteinExistence type="predicted"/>
<name>A0ABT8N648_9BACL</name>
<feature type="transmembrane region" description="Helical" evidence="1">
    <location>
        <begin position="29"/>
        <end position="47"/>
    </location>
</feature>